<accession>A0ABY2YQH4</accession>
<keyword evidence="3" id="KW-1185">Reference proteome</keyword>
<protein>
    <recommendedName>
        <fullName evidence="1">DNA mismatch repair protein MutS-like N-terminal domain-containing protein</fullName>
    </recommendedName>
</protein>
<feature type="domain" description="DNA mismatch repair protein MutS-like N-terminal" evidence="1">
    <location>
        <begin position="1"/>
        <end position="28"/>
    </location>
</feature>
<proteinExistence type="predicted"/>
<evidence type="ECO:0000259" key="1">
    <source>
        <dbReference type="Pfam" id="PF01624"/>
    </source>
</evidence>
<dbReference type="SUPFAM" id="SSF55271">
    <property type="entry name" value="DNA repair protein MutS, domain I"/>
    <property type="match status" value="1"/>
</dbReference>
<dbReference type="Proteomes" id="UP000318353">
    <property type="component" value="Unassembled WGS sequence"/>
</dbReference>
<sequence>MQQYLKLKAENPDILLFYRMGDFYELFLWEGI</sequence>
<gene>
    <name evidence="2" type="ORF">EUX50_02820</name>
</gene>
<reference evidence="2 3" key="1">
    <citation type="submission" date="2019-01" db="EMBL/GenBank/DDBJ databases">
        <title>Comparative genomic analysis identifies haemin-independent Haemophilus haemolyticus: a formal re-classification of Haemophilus intermedius.</title>
        <authorList>
            <person name="Harris T.M."/>
            <person name="Price E.P."/>
            <person name="Sarovich D.S."/>
            <person name="Norskov-Lauritsen N."/>
            <person name="Beissbarth J."/>
            <person name="Chang A.B."/>
            <person name="Smith-Vaughan H.C."/>
        </authorList>
    </citation>
    <scope>NUCLEOTIDE SEQUENCE [LARGE SCALE GENOMIC DNA]</scope>
    <source>
        <strain evidence="2 3">CCUG 15949</strain>
    </source>
</reference>
<organism evidence="2 3">
    <name type="scientific">Haemophilus haemolyticus</name>
    <dbReference type="NCBI Taxonomy" id="726"/>
    <lineage>
        <taxon>Bacteria</taxon>
        <taxon>Pseudomonadati</taxon>
        <taxon>Pseudomonadota</taxon>
        <taxon>Gammaproteobacteria</taxon>
        <taxon>Pasteurellales</taxon>
        <taxon>Pasteurellaceae</taxon>
        <taxon>Haemophilus</taxon>
    </lineage>
</organism>
<dbReference type="Pfam" id="PF01624">
    <property type="entry name" value="MutS_I"/>
    <property type="match status" value="1"/>
</dbReference>
<evidence type="ECO:0000313" key="2">
    <source>
        <dbReference type="EMBL" id="TPH05946.1"/>
    </source>
</evidence>
<comment type="caution">
    <text evidence="2">The sequence shown here is derived from an EMBL/GenBank/DDBJ whole genome shotgun (WGS) entry which is preliminary data.</text>
</comment>
<name>A0ABY2YQH4_HAEHA</name>
<dbReference type="EMBL" id="SDPH01000007">
    <property type="protein sequence ID" value="TPH05946.1"/>
    <property type="molecule type" value="Genomic_DNA"/>
</dbReference>
<dbReference type="InterPro" id="IPR007695">
    <property type="entry name" value="DNA_mismatch_repair_MutS-lik_N"/>
</dbReference>
<dbReference type="Gene3D" id="3.40.1170.10">
    <property type="entry name" value="DNA repair protein MutS, domain I"/>
    <property type="match status" value="1"/>
</dbReference>
<evidence type="ECO:0000313" key="3">
    <source>
        <dbReference type="Proteomes" id="UP000318353"/>
    </source>
</evidence>
<dbReference type="InterPro" id="IPR016151">
    <property type="entry name" value="DNA_mismatch_repair_MutS_N"/>
</dbReference>